<evidence type="ECO:0000256" key="17">
    <source>
        <dbReference type="SAM" id="MobiDB-lite"/>
    </source>
</evidence>
<feature type="compositionally biased region" description="Polar residues" evidence="17">
    <location>
        <begin position="103"/>
        <end position="117"/>
    </location>
</feature>
<dbReference type="GO" id="GO:0044732">
    <property type="term" value="C:mitotic spindle pole body"/>
    <property type="evidence" value="ECO:0007669"/>
    <property type="project" value="TreeGrafter"/>
</dbReference>
<evidence type="ECO:0000256" key="13">
    <source>
        <dbReference type="ARBA" id="ARBA00023212"/>
    </source>
</evidence>
<evidence type="ECO:0000256" key="5">
    <source>
        <dbReference type="ARBA" id="ARBA00014520"/>
    </source>
</evidence>
<name>A0A090CFT1_PODAN</name>
<keyword evidence="16" id="KW-0137">Centromere</keyword>
<dbReference type="GO" id="GO:0005874">
    <property type="term" value="C:microtubule"/>
    <property type="evidence" value="ECO:0007669"/>
    <property type="project" value="UniProtKB-KW"/>
</dbReference>
<accession>A0A090CFT1</accession>
<dbReference type="GO" id="GO:0072686">
    <property type="term" value="C:mitotic spindle"/>
    <property type="evidence" value="ECO:0007669"/>
    <property type="project" value="InterPro"/>
</dbReference>
<proteinExistence type="inferred from homology"/>
<feature type="compositionally biased region" description="Acidic residues" evidence="17">
    <location>
        <begin position="412"/>
        <end position="423"/>
    </location>
</feature>
<dbReference type="InParanoid" id="A0A090CFT1"/>
<reference evidence="19" key="2">
    <citation type="journal article" date="2014" name="Genetics">
        <title>Maintaining two mating types: Structure of the mating type locus and its role in heterokaryosis in Podospora anserina.</title>
        <authorList>
            <person name="Grognet P."/>
            <person name="Bidard F."/>
            <person name="Kuchly C."/>
            <person name="Tong L.C.H."/>
            <person name="Coppin E."/>
            <person name="Benkhali J.A."/>
            <person name="Couloux A."/>
            <person name="Wincker P."/>
            <person name="Debuchy R."/>
            <person name="Silar P."/>
        </authorList>
    </citation>
    <scope>GENOME REANNOTATION</scope>
    <source>
        <strain evidence="19">S / ATCC MYA-4624 / DSM 980 / FGSC 10383</strain>
    </source>
</reference>
<evidence type="ECO:0000256" key="12">
    <source>
        <dbReference type="ARBA" id="ARBA00022838"/>
    </source>
</evidence>
<keyword evidence="9" id="KW-0493">Microtubule</keyword>
<protein>
    <recommendedName>
        <fullName evidence="5">DASH complex subunit ASK1</fullName>
    </recommendedName>
</protein>
<evidence type="ECO:0000256" key="3">
    <source>
        <dbReference type="ARBA" id="ARBA00004629"/>
    </source>
</evidence>
<dbReference type="AlphaFoldDB" id="A0A090CFT1"/>
<evidence type="ECO:0000313" key="18">
    <source>
        <dbReference type="EMBL" id="CDP26951.1"/>
    </source>
</evidence>
<evidence type="ECO:0000256" key="9">
    <source>
        <dbReference type="ARBA" id="ARBA00022701"/>
    </source>
</evidence>
<keyword evidence="7" id="KW-0963">Cytoplasm</keyword>
<dbReference type="Pfam" id="PF08655">
    <property type="entry name" value="DASH_Ask1"/>
    <property type="match status" value="1"/>
</dbReference>
<evidence type="ECO:0000256" key="4">
    <source>
        <dbReference type="ARBA" id="ARBA00010731"/>
    </source>
</evidence>
<dbReference type="Proteomes" id="UP000001197">
    <property type="component" value="Chromosome 3"/>
</dbReference>
<comment type="subcellular location">
    <subcellularLocation>
        <location evidence="3">Chromosome</location>
        <location evidence="3">Centromere</location>
        <location evidence="3">Kinetochore</location>
    </subcellularLocation>
    <subcellularLocation>
        <location evidence="2">Cytoplasm</location>
        <location evidence="2">Cytoskeleton</location>
        <location evidence="2">Spindle</location>
    </subcellularLocation>
    <subcellularLocation>
        <location evidence="1">Nucleus</location>
    </subcellularLocation>
</comment>
<dbReference type="PANTHER" id="PTHR28200">
    <property type="entry name" value="DASH COMPLEX SUBUNIT ASK1"/>
    <property type="match status" value="1"/>
</dbReference>
<evidence type="ECO:0000256" key="15">
    <source>
        <dbReference type="ARBA" id="ARBA00023306"/>
    </source>
</evidence>
<feature type="compositionally biased region" description="Low complexity" evidence="17">
    <location>
        <begin position="141"/>
        <end position="160"/>
    </location>
</feature>
<dbReference type="GO" id="GO:0042729">
    <property type="term" value="C:DASH complex"/>
    <property type="evidence" value="ECO:0007669"/>
    <property type="project" value="InterPro"/>
</dbReference>
<feature type="compositionally biased region" description="Acidic residues" evidence="17">
    <location>
        <begin position="165"/>
        <end position="174"/>
    </location>
</feature>
<dbReference type="GO" id="GO:0008608">
    <property type="term" value="P:attachment of spindle microtubules to kinetochore"/>
    <property type="evidence" value="ECO:0007669"/>
    <property type="project" value="InterPro"/>
</dbReference>
<reference evidence="18 19" key="1">
    <citation type="journal article" date="2008" name="Genome Biol.">
        <title>The genome sequence of the model ascomycete fungus Podospora anserina.</title>
        <authorList>
            <person name="Espagne E."/>
            <person name="Lespinet O."/>
            <person name="Malagnac F."/>
            <person name="Da Silva C."/>
            <person name="Jaillon O."/>
            <person name="Porcel B.M."/>
            <person name="Couloux A."/>
            <person name="Aury J.-M."/>
            <person name="Segurens B."/>
            <person name="Poulain J."/>
            <person name="Anthouard V."/>
            <person name="Grossetete S."/>
            <person name="Khalili H."/>
            <person name="Coppin E."/>
            <person name="Dequard-Chablat M."/>
            <person name="Picard M."/>
            <person name="Contamine V."/>
            <person name="Arnaise S."/>
            <person name="Bourdais A."/>
            <person name="Berteaux-Lecellier V."/>
            <person name="Gautheret D."/>
            <person name="de Vries R.P."/>
            <person name="Battaglia E."/>
            <person name="Coutinho P.M."/>
            <person name="Danchin E.G.J."/>
            <person name="Henrissat B."/>
            <person name="El Khoury R."/>
            <person name="Sainsard-Chanet A."/>
            <person name="Boivin A."/>
            <person name="Pinan-Lucarre B."/>
            <person name="Sellem C.H."/>
            <person name="Debuchy R."/>
            <person name="Wincker P."/>
            <person name="Weissenbach J."/>
            <person name="Silar P."/>
        </authorList>
    </citation>
    <scope>NUCLEOTIDE SEQUENCE [LARGE SCALE GENOMIC DNA]</scope>
    <source>
        <strain evidence="19">S / ATCC MYA-4624 / DSM 980 / FGSC 10383</strain>
    </source>
</reference>
<dbReference type="InterPro" id="IPR013964">
    <property type="entry name" value="DASH_Ask1"/>
</dbReference>
<evidence type="ECO:0000256" key="1">
    <source>
        <dbReference type="ARBA" id="ARBA00004123"/>
    </source>
</evidence>
<dbReference type="PANTHER" id="PTHR28200:SF1">
    <property type="entry name" value="DASH COMPLEX SUBUNIT ASK1"/>
    <property type="match status" value="1"/>
</dbReference>
<keyword evidence="6" id="KW-0158">Chromosome</keyword>
<evidence type="ECO:0000256" key="8">
    <source>
        <dbReference type="ARBA" id="ARBA00022618"/>
    </source>
</evidence>
<evidence type="ECO:0000256" key="16">
    <source>
        <dbReference type="ARBA" id="ARBA00023328"/>
    </source>
</evidence>
<dbReference type="eggNOG" id="ENOG502RZQN">
    <property type="taxonomic scope" value="Eukaryota"/>
</dbReference>
<sequence>MSRPGSTVPARPLTLTEELEKLEQSITLTLQEIDHNFSRAHRIVTGSILPLVEQYGEHSRNVWEATKFWKQFFEASANVSLSGYEELANNGPEESTEIEQTVDESTAQYSTPHNQQQHHNEGVSHLEANQSSVVYPSGSRQQQQQQQQQQHQQHQHQQQHQQDESMFDNSDEDVSGSTPRPTIGKTIPSRSQMATLSSPYENLRRDYSQKPNTPGYEPTPKQEEEDNTSLLIQEFTTRLPDMSMHPRHSPPEQSHTATQFLDSDDDLAFLKPGNKKNTDPVLHHLKDKNFRVMATPHKGHTGVTPLKWKITSNQPLFTTPGKGKSGVDPTITSRPIWADSPGDSPEIALPQLRSAAFMSPTKAAYRSAALKQSVNAPRTPGVSVQTPAAKGGKTRDVYNEDKYANATGDELGWSEDDDEDERELSEMGMSPPKTIQFALPPGRLMQTPAREASRRIVEGLLMRAGEGDMTLDFTGVVPGFGGEQQEQQGGNGGQRGMEYSPTLVKMSLEMQDDTF</sequence>
<keyword evidence="12" id="KW-0995">Kinetochore</keyword>
<evidence type="ECO:0000256" key="7">
    <source>
        <dbReference type="ARBA" id="ARBA00022490"/>
    </source>
</evidence>
<evidence type="ECO:0000313" key="19">
    <source>
        <dbReference type="Proteomes" id="UP000001197"/>
    </source>
</evidence>
<keyword evidence="19" id="KW-1185">Reference proteome</keyword>
<keyword evidence="13" id="KW-0206">Cytoskeleton</keyword>
<dbReference type="GO" id="GO:0051301">
    <property type="term" value="P:cell division"/>
    <property type="evidence" value="ECO:0007669"/>
    <property type="project" value="UniProtKB-KW"/>
</dbReference>
<keyword evidence="8" id="KW-0132">Cell division</keyword>
<evidence type="ECO:0000256" key="6">
    <source>
        <dbReference type="ARBA" id="ARBA00022454"/>
    </source>
</evidence>
<dbReference type="EMBL" id="FO904938">
    <property type="protein sequence ID" value="CDP26951.1"/>
    <property type="molecule type" value="Genomic_DNA"/>
</dbReference>
<feature type="compositionally biased region" description="Polar residues" evidence="17">
    <location>
        <begin position="377"/>
        <end position="386"/>
    </location>
</feature>
<evidence type="ECO:0000256" key="2">
    <source>
        <dbReference type="ARBA" id="ARBA00004186"/>
    </source>
</evidence>
<evidence type="ECO:0000256" key="10">
    <source>
        <dbReference type="ARBA" id="ARBA00022776"/>
    </source>
</evidence>
<comment type="similarity">
    <text evidence="4">Belongs to the DASH complex ASK1 family.</text>
</comment>
<feature type="region of interest" description="Disordered" evidence="17">
    <location>
        <begin position="377"/>
        <end position="439"/>
    </location>
</feature>
<keyword evidence="11" id="KW-0159">Chromosome partition</keyword>
<feature type="compositionally biased region" description="Basic and acidic residues" evidence="17">
    <location>
        <begin position="393"/>
        <end position="403"/>
    </location>
</feature>
<dbReference type="STRING" id="515849.A0A090CFT1"/>
<feature type="region of interest" description="Disordered" evidence="17">
    <location>
        <begin position="134"/>
        <end position="227"/>
    </location>
</feature>
<keyword evidence="10" id="KW-0498">Mitosis</keyword>
<evidence type="ECO:0000256" key="11">
    <source>
        <dbReference type="ARBA" id="ARBA00022829"/>
    </source>
</evidence>
<evidence type="ECO:0000256" key="14">
    <source>
        <dbReference type="ARBA" id="ARBA00023242"/>
    </source>
</evidence>
<feature type="compositionally biased region" description="Polar residues" evidence="17">
    <location>
        <begin position="188"/>
        <end position="200"/>
    </location>
</feature>
<feature type="region of interest" description="Disordered" evidence="17">
    <location>
        <begin position="87"/>
        <end position="122"/>
    </location>
</feature>
<keyword evidence="14" id="KW-0539">Nucleus</keyword>
<keyword evidence="15" id="KW-0131">Cell cycle</keyword>
<organism evidence="18 19">
    <name type="scientific">Podospora anserina (strain S / ATCC MYA-4624 / DSM 980 / FGSC 10383)</name>
    <name type="common">Pleurage anserina</name>
    <dbReference type="NCBI Taxonomy" id="515849"/>
    <lineage>
        <taxon>Eukaryota</taxon>
        <taxon>Fungi</taxon>
        <taxon>Dikarya</taxon>
        <taxon>Ascomycota</taxon>
        <taxon>Pezizomycotina</taxon>
        <taxon>Sordariomycetes</taxon>
        <taxon>Sordariomycetidae</taxon>
        <taxon>Sordariales</taxon>
        <taxon>Podosporaceae</taxon>
        <taxon>Podospora</taxon>
        <taxon>Podospora anserina</taxon>
    </lineage>
</organism>